<proteinExistence type="predicted"/>
<organism evidence="2">
    <name type="scientific">Ignavibacterium album</name>
    <dbReference type="NCBI Taxonomy" id="591197"/>
    <lineage>
        <taxon>Bacteria</taxon>
        <taxon>Pseudomonadati</taxon>
        <taxon>Ignavibacteriota</taxon>
        <taxon>Ignavibacteria</taxon>
        <taxon>Ignavibacteriales</taxon>
        <taxon>Ignavibacteriaceae</taxon>
        <taxon>Ignavibacterium</taxon>
    </lineage>
</organism>
<evidence type="ECO:0000313" key="2">
    <source>
        <dbReference type="EMBL" id="HGT46606.1"/>
    </source>
</evidence>
<keyword evidence="1" id="KW-0732">Signal</keyword>
<feature type="signal peptide" evidence="1">
    <location>
        <begin position="1"/>
        <end position="21"/>
    </location>
</feature>
<accession>A0A832CUY7</accession>
<sequence>MKLKFLLMFLLLLWISISAQSQPIKIAGSTEDICMNPTISPNGELVAFTKAGYKGILLFKFSDNSIKQITDEVAAGYAMQWSPDSKFILSRPAYYDGPIRYNAVKIYNAETSEAIQLSEYRTKMPSLPRWADYNEKAFIITNNQIESFATGLSATTEQKQNASKVLAYITNDDKIGITDLSINVTKIFEPIAGKKCMNLYLSPDNQRVVFEIYGGNLYSMKTDGTELTDLGKGYRAKWMADSQHIIYMITEDDGHQFTSSDIYIIKFDGTEKQNITNTKDKIELSPSASLIRNKIVFEVFDEGAIYFMNLD</sequence>
<reference evidence="2" key="1">
    <citation type="journal article" date="2020" name="mSystems">
        <title>Genome- and Community-Level Interaction Insights into Carbon Utilization and Element Cycling Functions of Hydrothermarchaeota in Hydrothermal Sediment.</title>
        <authorList>
            <person name="Zhou Z."/>
            <person name="Liu Y."/>
            <person name="Xu W."/>
            <person name="Pan J."/>
            <person name="Luo Z.H."/>
            <person name="Li M."/>
        </authorList>
    </citation>
    <scope>NUCLEOTIDE SEQUENCE [LARGE SCALE GENOMIC DNA]</scope>
    <source>
        <strain evidence="2">SpSt-500</strain>
    </source>
</reference>
<dbReference type="PANTHER" id="PTHR36842:SF1">
    <property type="entry name" value="PROTEIN TOLB"/>
    <property type="match status" value="1"/>
</dbReference>
<evidence type="ECO:0000256" key="1">
    <source>
        <dbReference type="SAM" id="SignalP"/>
    </source>
</evidence>
<dbReference type="EMBL" id="DSVI01000004">
    <property type="protein sequence ID" value="HGT46606.1"/>
    <property type="molecule type" value="Genomic_DNA"/>
</dbReference>
<gene>
    <name evidence="2" type="ORF">ENS56_01055</name>
</gene>
<dbReference type="InterPro" id="IPR011042">
    <property type="entry name" value="6-blade_b-propeller_TolB-like"/>
</dbReference>
<dbReference type="PANTHER" id="PTHR36842">
    <property type="entry name" value="PROTEIN TOLB HOMOLOG"/>
    <property type="match status" value="1"/>
</dbReference>
<feature type="chain" id="PRO_5032590030" evidence="1">
    <location>
        <begin position="22"/>
        <end position="311"/>
    </location>
</feature>
<dbReference type="Gene3D" id="2.120.10.30">
    <property type="entry name" value="TolB, C-terminal domain"/>
    <property type="match status" value="2"/>
</dbReference>
<comment type="caution">
    <text evidence="2">The sequence shown here is derived from an EMBL/GenBank/DDBJ whole genome shotgun (WGS) entry which is preliminary data.</text>
</comment>
<dbReference type="SUPFAM" id="SSF82171">
    <property type="entry name" value="DPP6 N-terminal domain-like"/>
    <property type="match status" value="1"/>
</dbReference>
<protein>
    <submittedName>
        <fullName evidence="2">Uncharacterized protein</fullName>
    </submittedName>
</protein>
<name>A0A832CUY7_9BACT</name>
<dbReference type="AlphaFoldDB" id="A0A832CUY7"/>